<sequence length="146" mass="15744">MAVRLSVALKRLRSRLREEAGITRTGFTLTQLALLSRLIEEGPATATALAATEHVSQQAIAQSVAALKAAGLVGTAPDASDRRKVMISVTDAGREQHDSLLASREAWLVRAIDKIIAPEERASLDTAIELLERLAAADLRPEIEIR</sequence>
<dbReference type="PROSITE" id="PS50995">
    <property type="entry name" value="HTH_MARR_2"/>
    <property type="match status" value="1"/>
</dbReference>
<dbReference type="InterPro" id="IPR052526">
    <property type="entry name" value="HTH-type_Bedaq_tolerance"/>
</dbReference>
<dbReference type="InterPro" id="IPR036390">
    <property type="entry name" value="WH_DNA-bd_sf"/>
</dbReference>
<name>A0ABP9S4H6_9ACTN</name>
<protein>
    <recommendedName>
        <fullName evidence="1">HTH marR-type domain-containing protein</fullName>
    </recommendedName>
</protein>
<evidence type="ECO:0000313" key="2">
    <source>
        <dbReference type="EMBL" id="GAA5191292.1"/>
    </source>
</evidence>
<evidence type="ECO:0000259" key="1">
    <source>
        <dbReference type="PROSITE" id="PS50995"/>
    </source>
</evidence>
<feature type="domain" description="HTH marR-type" evidence="1">
    <location>
        <begin position="1"/>
        <end position="136"/>
    </location>
</feature>
<dbReference type="InterPro" id="IPR000835">
    <property type="entry name" value="HTH_MarR-typ"/>
</dbReference>
<keyword evidence="3" id="KW-1185">Reference proteome</keyword>
<dbReference type="Pfam" id="PF12802">
    <property type="entry name" value="MarR_2"/>
    <property type="match status" value="1"/>
</dbReference>
<dbReference type="Gene3D" id="1.10.10.10">
    <property type="entry name" value="Winged helix-like DNA-binding domain superfamily/Winged helix DNA-binding domain"/>
    <property type="match status" value="1"/>
</dbReference>
<comment type="caution">
    <text evidence="2">The sequence shown here is derived from an EMBL/GenBank/DDBJ whole genome shotgun (WGS) entry which is preliminary data.</text>
</comment>
<dbReference type="SMART" id="SM00347">
    <property type="entry name" value="HTH_MARR"/>
    <property type="match status" value="1"/>
</dbReference>
<gene>
    <name evidence="2" type="ORF">GCM10023322_48330</name>
</gene>
<dbReference type="EMBL" id="BAABJQ010000015">
    <property type="protein sequence ID" value="GAA5191292.1"/>
    <property type="molecule type" value="Genomic_DNA"/>
</dbReference>
<dbReference type="PANTHER" id="PTHR39515">
    <property type="entry name" value="CONSERVED PROTEIN"/>
    <property type="match status" value="1"/>
</dbReference>
<accession>A0ABP9S4H6</accession>
<organism evidence="2 3">
    <name type="scientific">Rugosimonospora acidiphila</name>
    <dbReference type="NCBI Taxonomy" id="556531"/>
    <lineage>
        <taxon>Bacteria</taxon>
        <taxon>Bacillati</taxon>
        <taxon>Actinomycetota</taxon>
        <taxon>Actinomycetes</taxon>
        <taxon>Micromonosporales</taxon>
        <taxon>Micromonosporaceae</taxon>
        <taxon>Rugosimonospora</taxon>
    </lineage>
</organism>
<dbReference type="SUPFAM" id="SSF46785">
    <property type="entry name" value="Winged helix' DNA-binding domain"/>
    <property type="match status" value="1"/>
</dbReference>
<dbReference type="InterPro" id="IPR036388">
    <property type="entry name" value="WH-like_DNA-bd_sf"/>
</dbReference>
<dbReference type="Proteomes" id="UP001501570">
    <property type="component" value="Unassembled WGS sequence"/>
</dbReference>
<proteinExistence type="predicted"/>
<evidence type="ECO:0000313" key="3">
    <source>
        <dbReference type="Proteomes" id="UP001501570"/>
    </source>
</evidence>
<dbReference type="PANTHER" id="PTHR39515:SF2">
    <property type="entry name" value="HTH-TYPE TRANSCRIPTIONAL REGULATOR RV0880"/>
    <property type="match status" value="1"/>
</dbReference>
<reference evidence="3" key="1">
    <citation type="journal article" date="2019" name="Int. J. Syst. Evol. Microbiol.">
        <title>The Global Catalogue of Microorganisms (GCM) 10K type strain sequencing project: providing services to taxonomists for standard genome sequencing and annotation.</title>
        <authorList>
            <consortium name="The Broad Institute Genomics Platform"/>
            <consortium name="The Broad Institute Genome Sequencing Center for Infectious Disease"/>
            <person name="Wu L."/>
            <person name="Ma J."/>
        </authorList>
    </citation>
    <scope>NUCLEOTIDE SEQUENCE [LARGE SCALE GENOMIC DNA]</scope>
    <source>
        <strain evidence="3">JCM 18304</strain>
    </source>
</reference>